<sequence>MYTPDAPPVAVTSWPASTTDTTSLTCIGADAGAKTKLAVARTSSMRRLPVACRYLCLRISALTASSSASSAFTCCWRMEMAPMHPYTGSRNRRFASYTRLLAVSALSPSTTSCDNRHVYKSTLKSFNYRLEKHDFFFKLRLYQEHLGDVASAEDLVDGGEFVGLMRREVRGEGAFLRAAAAEELARGARRQGVEGTAVAEAAWDVVVGRHGGGGCGSDSEGGCIRLSLDLPDLIESLPADGSATGRAVTT</sequence>
<proteinExistence type="predicted"/>
<evidence type="ECO:0000313" key="2">
    <source>
        <dbReference type="Proteomes" id="UP000007305"/>
    </source>
</evidence>
<reference evidence="2" key="1">
    <citation type="submission" date="2015-12" db="EMBL/GenBank/DDBJ databases">
        <title>Update maize B73 reference genome by single molecule sequencing technologies.</title>
        <authorList>
            <consortium name="Maize Genome Sequencing Project"/>
            <person name="Ware D."/>
        </authorList>
    </citation>
    <scope>NUCLEOTIDE SEQUENCE [LARGE SCALE GENOMIC DNA]</scope>
    <source>
        <strain evidence="2">cv. B73</strain>
    </source>
</reference>
<evidence type="ECO:0000313" key="1">
    <source>
        <dbReference type="EnsemblPlants" id="Zm00001eb149370_P001"/>
    </source>
</evidence>
<dbReference type="EnsemblPlants" id="Zm00001eb149370_T001">
    <property type="protein sequence ID" value="Zm00001eb149370_P001"/>
    <property type="gene ID" value="Zm00001eb149370"/>
</dbReference>
<reference evidence="1" key="3">
    <citation type="submission" date="2021-05" db="UniProtKB">
        <authorList>
            <consortium name="EnsemblPlants"/>
        </authorList>
    </citation>
    <scope>IDENTIFICATION</scope>
    <source>
        <strain evidence="1">cv. B73</strain>
    </source>
</reference>
<accession>A0A804NBK0</accession>
<protein>
    <submittedName>
        <fullName evidence="1">Uncharacterized protein</fullName>
    </submittedName>
</protein>
<dbReference type="InParanoid" id="A0A804NBK0"/>
<dbReference type="AlphaFoldDB" id="A0A804NBK0"/>
<keyword evidence="2" id="KW-1185">Reference proteome</keyword>
<name>A0A804NBK0_MAIZE</name>
<dbReference type="Gramene" id="Zm00001eb149370_T001">
    <property type="protein sequence ID" value="Zm00001eb149370_P001"/>
    <property type="gene ID" value="Zm00001eb149370"/>
</dbReference>
<organism evidence="1 2">
    <name type="scientific">Zea mays</name>
    <name type="common">Maize</name>
    <dbReference type="NCBI Taxonomy" id="4577"/>
    <lineage>
        <taxon>Eukaryota</taxon>
        <taxon>Viridiplantae</taxon>
        <taxon>Streptophyta</taxon>
        <taxon>Embryophyta</taxon>
        <taxon>Tracheophyta</taxon>
        <taxon>Spermatophyta</taxon>
        <taxon>Magnoliopsida</taxon>
        <taxon>Liliopsida</taxon>
        <taxon>Poales</taxon>
        <taxon>Poaceae</taxon>
        <taxon>PACMAD clade</taxon>
        <taxon>Panicoideae</taxon>
        <taxon>Andropogonodae</taxon>
        <taxon>Andropogoneae</taxon>
        <taxon>Tripsacinae</taxon>
        <taxon>Zea</taxon>
    </lineage>
</organism>
<reference evidence="1" key="2">
    <citation type="submission" date="2019-07" db="EMBL/GenBank/DDBJ databases">
        <authorList>
            <person name="Seetharam A."/>
            <person name="Woodhouse M."/>
            <person name="Cannon E."/>
        </authorList>
    </citation>
    <scope>NUCLEOTIDE SEQUENCE [LARGE SCALE GENOMIC DNA]</scope>
    <source>
        <strain evidence="1">cv. B73</strain>
    </source>
</reference>
<dbReference type="Proteomes" id="UP000007305">
    <property type="component" value="Chromosome 3"/>
</dbReference>